<evidence type="ECO:0000256" key="5">
    <source>
        <dbReference type="PROSITE-ProRule" id="PRU00169"/>
    </source>
</evidence>
<dbReference type="EMBL" id="AP024488">
    <property type="protein sequence ID" value="BCS94843.1"/>
    <property type="molecule type" value="Genomic_DNA"/>
</dbReference>
<dbReference type="RefSeq" id="WP_236891147.1">
    <property type="nucleotide sequence ID" value="NZ_AP024488.1"/>
</dbReference>
<evidence type="ECO:0000256" key="1">
    <source>
        <dbReference type="ARBA" id="ARBA00022553"/>
    </source>
</evidence>
<dbReference type="InterPro" id="IPR058245">
    <property type="entry name" value="NreC/VraR/RcsB-like_REC"/>
</dbReference>
<evidence type="ECO:0000259" key="7">
    <source>
        <dbReference type="PROSITE" id="PS50110"/>
    </source>
</evidence>
<feature type="domain" description="Response regulatory" evidence="7">
    <location>
        <begin position="6"/>
        <end position="122"/>
    </location>
</feature>
<dbReference type="Proteomes" id="UP001320148">
    <property type="component" value="Chromosome"/>
</dbReference>
<name>A0ABN6EZC0_9BACT</name>
<dbReference type="PANTHER" id="PTHR43214">
    <property type="entry name" value="TWO-COMPONENT RESPONSE REGULATOR"/>
    <property type="match status" value="1"/>
</dbReference>
<keyword evidence="3 8" id="KW-0238">DNA-binding</keyword>
<dbReference type="Pfam" id="PF00196">
    <property type="entry name" value="GerE"/>
    <property type="match status" value="1"/>
</dbReference>
<feature type="domain" description="HTH luxR-type" evidence="6">
    <location>
        <begin position="151"/>
        <end position="216"/>
    </location>
</feature>
<dbReference type="CDD" id="cd06170">
    <property type="entry name" value="LuxR_C_like"/>
    <property type="match status" value="1"/>
</dbReference>
<dbReference type="SUPFAM" id="SSF46894">
    <property type="entry name" value="C-terminal effector domain of the bipartite response regulators"/>
    <property type="match status" value="1"/>
</dbReference>
<dbReference type="InterPro" id="IPR001789">
    <property type="entry name" value="Sig_transdc_resp-reg_receiver"/>
</dbReference>
<dbReference type="Pfam" id="PF00072">
    <property type="entry name" value="Response_reg"/>
    <property type="match status" value="1"/>
</dbReference>
<reference evidence="8 9" key="1">
    <citation type="submission" date="2021-02" db="EMBL/GenBank/DDBJ databases">
        <title>Complete genome of Desulfoluna sp. strain ASN36.</title>
        <authorList>
            <person name="Takahashi A."/>
            <person name="Kojima H."/>
            <person name="Fukui M."/>
        </authorList>
    </citation>
    <scope>NUCLEOTIDE SEQUENCE [LARGE SCALE GENOMIC DNA]</scope>
    <source>
        <strain evidence="8 9">ASN36</strain>
    </source>
</reference>
<keyword evidence="2" id="KW-0805">Transcription regulation</keyword>
<evidence type="ECO:0000256" key="4">
    <source>
        <dbReference type="ARBA" id="ARBA00023163"/>
    </source>
</evidence>
<dbReference type="PRINTS" id="PR00038">
    <property type="entry name" value="HTHLUXR"/>
</dbReference>
<evidence type="ECO:0000313" key="8">
    <source>
        <dbReference type="EMBL" id="BCS94843.1"/>
    </source>
</evidence>
<dbReference type="InterPro" id="IPR016032">
    <property type="entry name" value="Sig_transdc_resp-reg_C-effctor"/>
</dbReference>
<organism evidence="8 9">
    <name type="scientific">Desulfoluna limicola</name>
    <dbReference type="NCBI Taxonomy" id="2810562"/>
    <lineage>
        <taxon>Bacteria</taxon>
        <taxon>Pseudomonadati</taxon>
        <taxon>Thermodesulfobacteriota</taxon>
        <taxon>Desulfobacteria</taxon>
        <taxon>Desulfobacterales</taxon>
        <taxon>Desulfolunaceae</taxon>
        <taxon>Desulfoluna</taxon>
    </lineage>
</organism>
<evidence type="ECO:0000256" key="2">
    <source>
        <dbReference type="ARBA" id="ARBA00023015"/>
    </source>
</evidence>
<dbReference type="Gene3D" id="3.40.50.2300">
    <property type="match status" value="1"/>
</dbReference>
<evidence type="ECO:0000259" key="6">
    <source>
        <dbReference type="PROSITE" id="PS50043"/>
    </source>
</evidence>
<keyword evidence="1 5" id="KW-0597">Phosphoprotein</keyword>
<dbReference type="InterPro" id="IPR011006">
    <property type="entry name" value="CheY-like_superfamily"/>
</dbReference>
<dbReference type="PROSITE" id="PS50043">
    <property type="entry name" value="HTH_LUXR_2"/>
    <property type="match status" value="1"/>
</dbReference>
<dbReference type="PROSITE" id="PS50110">
    <property type="entry name" value="RESPONSE_REGULATORY"/>
    <property type="match status" value="1"/>
</dbReference>
<dbReference type="InterPro" id="IPR039420">
    <property type="entry name" value="WalR-like"/>
</dbReference>
<evidence type="ECO:0000313" key="9">
    <source>
        <dbReference type="Proteomes" id="UP001320148"/>
    </source>
</evidence>
<sequence>MSQTKNILIIDDHPLFREGLKTIVERDKRFKVVGEAGNGRQGLKMARQLKPDLSVVDISLPDINGVQVATEMRSHLPDTKIMIVSMHSKIDYIAEAFQAGATGYVAKDSASDRLIQGIESVLKGEYFLDSSVSHQVVEKLMKFPVKDAKITDADYGSLTPREQEVMRLLAEGSTPKEIADKLCISPKTVENHRANIMKKLGIHSTMELVRYAARLGLIDVELWKE</sequence>
<dbReference type="SMART" id="SM00421">
    <property type="entry name" value="HTH_LUXR"/>
    <property type="match status" value="1"/>
</dbReference>
<feature type="modified residue" description="4-aspartylphosphate" evidence="5">
    <location>
        <position position="57"/>
    </location>
</feature>
<accession>A0ABN6EZC0</accession>
<dbReference type="GO" id="GO:0003677">
    <property type="term" value="F:DNA binding"/>
    <property type="evidence" value="ECO:0007669"/>
    <property type="project" value="UniProtKB-KW"/>
</dbReference>
<proteinExistence type="predicted"/>
<keyword evidence="9" id="KW-1185">Reference proteome</keyword>
<dbReference type="CDD" id="cd17535">
    <property type="entry name" value="REC_NarL-like"/>
    <property type="match status" value="1"/>
</dbReference>
<gene>
    <name evidence="8" type="ORF">DSLASN_04750</name>
</gene>
<dbReference type="SMART" id="SM00448">
    <property type="entry name" value="REC"/>
    <property type="match status" value="1"/>
</dbReference>
<dbReference type="InterPro" id="IPR000792">
    <property type="entry name" value="Tscrpt_reg_LuxR_C"/>
</dbReference>
<dbReference type="PANTHER" id="PTHR43214:SF41">
    <property type="entry name" value="NITRATE_NITRITE RESPONSE REGULATOR PROTEIN NARP"/>
    <property type="match status" value="1"/>
</dbReference>
<evidence type="ECO:0000256" key="3">
    <source>
        <dbReference type="ARBA" id="ARBA00023125"/>
    </source>
</evidence>
<protein>
    <submittedName>
        <fullName evidence="8">DNA-binding response regulator</fullName>
    </submittedName>
</protein>
<keyword evidence="4" id="KW-0804">Transcription</keyword>
<dbReference type="SUPFAM" id="SSF52172">
    <property type="entry name" value="CheY-like"/>
    <property type="match status" value="1"/>
</dbReference>